<feature type="domain" description="AAA+ ATPase" evidence="3">
    <location>
        <begin position="32"/>
        <end position="172"/>
    </location>
</feature>
<dbReference type="Gene3D" id="3.40.50.300">
    <property type="entry name" value="P-loop containing nucleotide triphosphate hydrolases"/>
    <property type="match status" value="1"/>
</dbReference>
<dbReference type="RefSeq" id="XP_052944950.1">
    <property type="nucleotide sequence ID" value="XM_053092640.1"/>
</dbReference>
<dbReference type="InterPro" id="IPR003439">
    <property type="entry name" value="ABC_transporter-like_ATP-bd"/>
</dbReference>
<keyword evidence="2" id="KW-0067">ATP-binding</keyword>
<evidence type="ECO:0000259" key="3">
    <source>
        <dbReference type="SMART" id="SM00382"/>
    </source>
</evidence>
<reference evidence="4" key="1">
    <citation type="journal article" date="2022" name="G3 (Bethesda)">
        <title>High quality genome of the basidiomycete yeast Dioszegia hungarica PDD-24b-2 isolated from cloud water.</title>
        <authorList>
            <person name="Jarrige D."/>
            <person name="Haridas S."/>
            <person name="Bleykasten-Grosshans C."/>
            <person name="Joly M."/>
            <person name="Nadalig T."/>
            <person name="Sancelme M."/>
            <person name="Vuilleumier S."/>
            <person name="Grigoriev I.V."/>
            <person name="Amato P."/>
            <person name="Bringel F."/>
        </authorList>
    </citation>
    <scope>NUCLEOTIDE SEQUENCE</scope>
    <source>
        <strain evidence="4">PDD-24b-2</strain>
    </source>
</reference>
<proteinExistence type="predicted"/>
<keyword evidence="5" id="KW-1185">Reference proteome</keyword>
<dbReference type="PANTHER" id="PTHR43119:SF1">
    <property type="entry name" value="ABC TRANSPORTER DOMAIN-CONTAINING PROTEIN"/>
    <property type="match status" value="1"/>
</dbReference>
<dbReference type="InterPro" id="IPR027417">
    <property type="entry name" value="P-loop_NTPase"/>
</dbReference>
<evidence type="ECO:0000256" key="1">
    <source>
        <dbReference type="ARBA" id="ARBA00022741"/>
    </source>
</evidence>
<organism evidence="4 5">
    <name type="scientific">Dioszegia hungarica</name>
    <dbReference type="NCBI Taxonomy" id="4972"/>
    <lineage>
        <taxon>Eukaryota</taxon>
        <taxon>Fungi</taxon>
        <taxon>Dikarya</taxon>
        <taxon>Basidiomycota</taxon>
        <taxon>Agaricomycotina</taxon>
        <taxon>Tremellomycetes</taxon>
        <taxon>Tremellales</taxon>
        <taxon>Bulleribasidiaceae</taxon>
        <taxon>Dioszegia</taxon>
    </lineage>
</organism>
<gene>
    <name evidence="4" type="ORF">MKK02DRAFT_43851</name>
</gene>
<sequence length="175" mass="18607">MSSLLSVKGLTLRRGDGSGSAIINDLSLDVKEGEVIVVRGASGSGKTTLLKCIPSYRTRVQYVPQRPSLLPGTPLELVSLLQSFSARRSTSKGTLEDAMRIAGDWGVEKTLWMRPWATLSGGEGQRVALAIALAAGGAEVLLLDEPTSALDEPTTIKVEKTLLAMLRVSLSSQRS</sequence>
<dbReference type="EMBL" id="JAKWFO010000005">
    <property type="protein sequence ID" value="KAI9635173.1"/>
    <property type="molecule type" value="Genomic_DNA"/>
</dbReference>
<dbReference type="GO" id="GO:0016887">
    <property type="term" value="F:ATP hydrolysis activity"/>
    <property type="evidence" value="ECO:0007669"/>
    <property type="project" value="InterPro"/>
</dbReference>
<dbReference type="GO" id="GO:0005524">
    <property type="term" value="F:ATP binding"/>
    <property type="evidence" value="ECO:0007669"/>
    <property type="project" value="UniProtKB-KW"/>
</dbReference>
<evidence type="ECO:0000313" key="5">
    <source>
        <dbReference type="Proteomes" id="UP001164286"/>
    </source>
</evidence>
<keyword evidence="4" id="KW-0378">Hydrolase</keyword>
<evidence type="ECO:0000313" key="4">
    <source>
        <dbReference type="EMBL" id="KAI9635173.1"/>
    </source>
</evidence>
<keyword evidence="1" id="KW-0547">Nucleotide-binding</keyword>
<name>A0AA38LU15_9TREE</name>
<evidence type="ECO:0000256" key="2">
    <source>
        <dbReference type="ARBA" id="ARBA00022840"/>
    </source>
</evidence>
<dbReference type="PANTHER" id="PTHR43119">
    <property type="entry name" value="ABC TRANSPORT PROTEIN ATP-BINDING COMPONENT-RELATED"/>
    <property type="match status" value="1"/>
</dbReference>
<dbReference type="Pfam" id="PF00005">
    <property type="entry name" value="ABC_tran"/>
    <property type="match status" value="2"/>
</dbReference>
<dbReference type="InterPro" id="IPR003593">
    <property type="entry name" value="AAA+_ATPase"/>
</dbReference>
<protein>
    <submittedName>
        <fullName evidence="4">P-loop containing nucleoside triphosphate hydrolase protein</fullName>
    </submittedName>
</protein>
<dbReference type="GeneID" id="77731845"/>
<accession>A0AA38LU15</accession>
<dbReference type="SMART" id="SM00382">
    <property type="entry name" value="AAA"/>
    <property type="match status" value="1"/>
</dbReference>
<comment type="caution">
    <text evidence="4">The sequence shown here is derived from an EMBL/GenBank/DDBJ whole genome shotgun (WGS) entry which is preliminary data.</text>
</comment>
<dbReference type="SUPFAM" id="SSF52540">
    <property type="entry name" value="P-loop containing nucleoside triphosphate hydrolases"/>
    <property type="match status" value="1"/>
</dbReference>
<dbReference type="AlphaFoldDB" id="A0AA38LU15"/>
<dbReference type="Proteomes" id="UP001164286">
    <property type="component" value="Unassembled WGS sequence"/>
</dbReference>